<dbReference type="PANTHER" id="PTHR36439:SF1">
    <property type="entry name" value="DUF1697 DOMAIN-CONTAINING PROTEIN"/>
    <property type="match status" value="1"/>
</dbReference>
<dbReference type="SUPFAM" id="SSF160379">
    <property type="entry name" value="SP0830-like"/>
    <property type="match status" value="1"/>
</dbReference>
<dbReference type="RefSeq" id="WP_358134399.1">
    <property type="nucleotide sequence ID" value="NZ_JBFALK010000010.1"/>
</dbReference>
<dbReference type="Pfam" id="PF08002">
    <property type="entry name" value="DUF1697"/>
    <property type="match status" value="1"/>
</dbReference>
<comment type="caution">
    <text evidence="1">The sequence shown here is derived from an EMBL/GenBank/DDBJ whole genome shotgun (WGS) entry which is preliminary data.</text>
</comment>
<dbReference type="PANTHER" id="PTHR36439">
    <property type="entry name" value="BLL4334 PROTEIN"/>
    <property type="match status" value="1"/>
</dbReference>
<sequence length="176" mass="19689">MMRYVALLRGINVNPGTTVAMADLRALLEKLGHTEVRTHLRSGNAVFASADERPEWIASLIEREITGELGLTVPVIVRTAAELRQVVEDNPLEVRDPARFAVMFLADTPDRALLEGIDPAAYAPEEMRVGRRELYTYFPEGLRRTRLQPLLAKRLNVTATARNWNTVTRLLALAEG</sequence>
<organism evidence="1 2">
    <name type="scientific">Microtetraspora glauca</name>
    <dbReference type="NCBI Taxonomy" id="1996"/>
    <lineage>
        <taxon>Bacteria</taxon>
        <taxon>Bacillati</taxon>
        <taxon>Actinomycetota</taxon>
        <taxon>Actinomycetes</taxon>
        <taxon>Streptosporangiales</taxon>
        <taxon>Streptosporangiaceae</taxon>
        <taxon>Microtetraspora</taxon>
    </lineage>
</organism>
<dbReference type="InterPro" id="IPR012545">
    <property type="entry name" value="DUF1697"/>
</dbReference>
<dbReference type="Gene3D" id="3.30.70.1280">
    <property type="entry name" value="SP0830-like domains"/>
    <property type="match status" value="1"/>
</dbReference>
<proteinExistence type="predicted"/>
<dbReference type="EMBL" id="JBFALK010000010">
    <property type="protein sequence ID" value="MEV0970745.1"/>
    <property type="molecule type" value="Genomic_DNA"/>
</dbReference>
<dbReference type="PIRSF" id="PIRSF008502">
    <property type="entry name" value="UCP008502"/>
    <property type="match status" value="1"/>
</dbReference>
<gene>
    <name evidence="1" type="ORF">AB0I59_19080</name>
</gene>
<evidence type="ECO:0000313" key="1">
    <source>
        <dbReference type="EMBL" id="MEV0970745.1"/>
    </source>
</evidence>
<keyword evidence="2" id="KW-1185">Reference proteome</keyword>
<protein>
    <submittedName>
        <fullName evidence="1">DUF1697 domain-containing protein</fullName>
    </submittedName>
</protein>
<accession>A0ABV3GGI6</accession>
<reference evidence="1 2" key="1">
    <citation type="submission" date="2024-06" db="EMBL/GenBank/DDBJ databases">
        <title>The Natural Products Discovery Center: Release of the First 8490 Sequenced Strains for Exploring Actinobacteria Biosynthetic Diversity.</title>
        <authorList>
            <person name="Kalkreuter E."/>
            <person name="Kautsar S.A."/>
            <person name="Yang D."/>
            <person name="Bader C.D."/>
            <person name="Teijaro C.N."/>
            <person name="Fluegel L."/>
            <person name="Davis C.M."/>
            <person name="Simpson J.R."/>
            <person name="Lauterbach L."/>
            <person name="Steele A.D."/>
            <person name="Gui C."/>
            <person name="Meng S."/>
            <person name="Li G."/>
            <person name="Viehrig K."/>
            <person name="Ye F."/>
            <person name="Su P."/>
            <person name="Kiefer A.F."/>
            <person name="Nichols A."/>
            <person name="Cepeda A.J."/>
            <person name="Yan W."/>
            <person name="Fan B."/>
            <person name="Jiang Y."/>
            <person name="Adhikari A."/>
            <person name="Zheng C.-J."/>
            <person name="Schuster L."/>
            <person name="Cowan T.M."/>
            <person name="Smanski M.J."/>
            <person name="Chevrette M.G."/>
            <person name="De Carvalho L.P.S."/>
            <person name="Shen B."/>
        </authorList>
    </citation>
    <scope>NUCLEOTIDE SEQUENCE [LARGE SCALE GENOMIC DNA]</scope>
    <source>
        <strain evidence="1 2">NPDC050100</strain>
    </source>
</reference>
<dbReference type="Proteomes" id="UP001551675">
    <property type="component" value="Unassembled WGS sequence"/>
</dbReference>
<evidence type="ECO:0000313" key="2">
    <source>
        <dbReference type="Proteomes" id="UP001551675"/>
    </source>
</evidence>
<name>A0ABV3GGI6_MICGL</name>